<proteinExistence type="predicted"/>
<evidence type="ECO:0000256" key="4">
    <source>
        <dbReference type="PROSITE-ProRule" id="PRU00146"/>
    </source>
</evidence>
<evidence type="ECO:0000313" key="8">
    <source>
        <dbReference type="Proteomes" id="UP000008141"/>
    </source>
</evidence>
<dbReference type="Pfam" id="PF01426">
    <property type="entry name" value="BAH"/>
    <property type="match status" value="1"/>
</dbReference>
<keyword evidence="1" id="KW-0479">Metal-binding</keyword>
<dbReference type="PROSITE" id="PS51038">
    <property type="entry name" value="BAH"/>
    <property type="match status" value="1"/>
</dbReference>
<dbReference type="Proteomes" id="UP000008141">
    <property type="component" value="Unassembled WGS sequence"/>
</dbReference>
<dbReference type="InterPro" id="IPR013083">
    <property type="entry name" value="Znf_RING/FYVE/PHD"/>
</dbReference>
<organism evidence="8">
    <name type="scientific">Chlorella variabilis</name>
    <name type="common">Green alga</name>
    <dbReference type="NCBI Taxonomy" id="554065"/>
    <lineage>
        <taxon>Eukaryota</taxon>
        <taxon>Viridiplantae</taxon>
        <taxon>Chlorophyta</taxon>
        <taxon>core chlorophytes</taxon>
        <taxon>Trebouxiophyceae</taxon>
        <taxon>Chlorellales</taxon>
        <taxon>Chlorellaceae</taxon>
        <taxon>Chlorella clade</taxon>
        <taxon>Chlorella</taxon>
    </lineage>
</organism>
<feature type="domain" description="BAH" evidence="6">
    <location>
        <begin position="1"/>
        <end position="100"/>
    </location>
</feature>
<keyword evidence="2 4" id="KW-0863">Zinc-finger</keyword>
<sequence length="150" mass="17223">PFIAKIMSIKPAEAGSGYDVRVRWYYRPDDPGIPGGRRPFHGERELYFSDHADIIHSATILGRCLVHSLDGYRELSIIRPQDYFSRFSFSVATKAFNPEQVTVYCLCRMPENPDRPLSQCDCCSEWYHAECCSTTVEHIEASSVWHCPRC</sequence>
<accession>E1ZPN3</accession>
<dbReference type="InterPro" id="IPR001025">
    <property type="entry name" value="BAH_dom"/>
</dbReference>
<dbReference type="GO" id="GO:0003682">
    <property type="term" value="F:chromatin binding"/>
    <property type="evidence" value="ECO:0007669"/>
    <property type="project" value="InterPro"/>
</dbReference>
<reference evidence="7 8" key="1">
    <citation type="journal article" date="2010" name="Plant Cell">
        <title>The Chlorella variabilis NC64A genome reveals adaptation to photosymbiosis, coevolution with viruses, and cryptic sex.</title>
        <authorList>
            <person name="Blanc G."/>
            <person name="Duncan G."/>
            <person name="Agarkova I."/>
            <person name="Borodovsky M."/>
            <person name="Gurnon J."/>
            <person name="Kuo A."/>
            <person name="Lindquist E."/>
            <person name="Lucas S."/>
            <person name="Pangilinan J."/>
            <person name="Polle J."/>
            <person name="Salamov A."/>
            <person name="Terry A."/>
            <person name="Yamada T."/>
            <person name="Dunigan D.D."/>
            <person name="Grigoriev I.V."/>
            <person name="Claverie J.M."/>
            <person name="Van Etten J.L."/>
        </authorList>
    </citation>
    <scope>NUCLEOTIDE SEQUENCE [LARGE SCALE GENOMIC DNA]</scope>
    <source>
        <strain evidence="7 8">NC64A</strain>
    </source>
</reference>
<feature type="non-terminal residue" evidence="7">
    <location>
        <position position="150"/>
    </location>
</feature>
<dbReference type="KEGG" id="cvr:CHLNCDRAFT_12805"/>
<gene>
    <name evidence="7" type="ORF">CHLNCDRAFT_12805</name>
</gene>
<dbReference type="GeneID" id="17351665"/>
<evidence type="ECO:0000259" key="6">
    <source>
        <dbReference type="PROSITE" id="PS51038"/>
    </source>
</evidence>
<keyword evidence="3" id="KW-0862">Zinc</keyword>
<evidence type="ECO:0000259" key="5">
    <source>
        <dbReference type="PROSITE" id="PS50016"/>
    </source>
</evidence>
<evidence type="ECO:0000256" key="2">
    <source>
        <dbReference type="ARBA" id="ARBA00022771"/>
    </source>
</evidence>
<dbReference type="SUPFAM" id="SSF57903">
    <property type="entry name" value="FYVE/PHD zinc finger"/>
    <property type="match status" value="1"/>
</dbReference>
<dbReference type="AlphaFoldDB" id="E1ZPN3"/>
<evidence type="ECO:0008006" key="9">
    <source>
        <dbReference type="Google" id="ProtNLM"/>
    </source>
</evidence>
<dbReference type="InParanoid" id="E1ZPN3"/>
<dbReference type="InterPro" id="IPR019787">
    <property type="entry name" value="Znf_PHD-finger"/>
</dbReference>
<dbReference type="InterPro" id="IPR011011">
    <property type="entry name" value="Znf_FYVE_PHD"/>
</dbReference>
<dbReference type="STRING" id="554065.E1ZPN3"/>
<dbReference type="PANTHER" id="PTHR46364">
    <property type="entry name" value="OS08G0421900 PROTEIN"/>
    <property type="match status" value="1"/>
</dbReference>
<protein>
    <recommendedName>
        <fullName evidence="9">BAH domain-containing protein</fullName>
    </recommendedName>
</protein>
<keyword evidence="8" id="KW-1185">Reference proteome</keyword>
<dbReference type="Gene3D" id="2.30.30.490">
    <property type="match status" value="1"/>
</dbReference>
<dbReference type="RefSeq" id="XP_005844392.1">
    <property type="nucleotide sequence ID" value="XM_005844330.1"/>
</dbReference>
<feature type="non-terminal residue" evidence="7">
    <location>
        <position position="1"/>
    </location>
</feature>
<dbReference type="InterPro" id="IPR043151">
    <property type="entry name" value="BAH_sf"/>
</dbReference>
<dbReference type="OrthoDB" id="436852at2759"/>
<dbReference type="PROSITE" id="PS50016">
    <property type="entry name" value="ZF_PHD_2"/>
    <property type="match status" value="1"/>
</dbReference>
<name>E1ZPN3_CHLVA</name>
<dbReference type="GO" id="GO:0008270">
    <property type="term" value="F:zinc ion binding"/>
    <property type="evidence" value="ECO:0007669"/>
    <property type="project" value="UniProtKB-KW"/>
</dbReference>
<dbReference type="EMBL" id="GL433857">
    <property type="protein sequence ID" value="EFN52290.1"/>
    <property type="molecule type" value="Genomic_DNA"/>
</dbReference>
<dbReference type="FunCoup" id="E1ZPN3">
    <property type="interactions" value="653"/>
</dbReference>
<evidence type="ECO:0000256" key="1">
    <source>
        <dbReference type="ARBA" id="ARBA00022723"/>
    </source>
</evidence>
<feature type="domain" description="PHD-type" evidence="5">
    <location>
        <begin position="102"/>
        <end position="150"/>
    </location>
</feature>
<dbReference type="eggNOG" id="KOG1886">
    <property type="taxonomic scope" value="Eukaryota"/>
</dbReference>
<evidence type="ECO:0000313" key="7">
    <source>
        <dbReference type="EMBL" id="EFN52290.1"/>
    </source>
</evidence>
<dbReference type="Gene3D" id="3.30.40.10">
    <property type="entry name" value="Zinc/RING finger domain, C3HC4 (zinc finger)"/>
    <property type="match status" value="1"/>
</dbReference>
<evidence type="ECO:0000256" key="3">
    <source>
        <dbReference type="ARBA" id="ARBA00022833"/>
    </source>
</evidence>
<dbReference type="SMART" id="SM00439">
    <property type="entry name" value="BAH"/>
    <property type="match status" value="1"/>
</dbReference>
<dbReference type="OMA" id="NMENCDS"/>